<organism evidence="1 2">
    <name type="scientific">Imbroritus primus</name>
    <dbReference type="NCBI Taxonomy" id="3058603"/>
    <lineage>
        <taxon>Bacteria</taxon>
        <taxon>Pseudomonadati</taxon>
        <taxon>Pseudomonadota</taxon>
        <taxon>Betaproteobacteria</taxon>
        <taxon>Burkholderiales</taxon>
        <taxon>Burkholderiaceae</taxon>
        <taxon>Imbroritus</taxon>
    </lineage>
</organism>
<reference evidence="1" key="1">
    <citation type="submission" date="2019-05" db="EMBL/GenBank/DDBJ databases">
        <title>Revised genome assembly of Burkholderiaceae (previously Ralstonia) sp. PBA.</title>
        <authorList>
            <person name="Gan H.M."/>
        </authorList>
    </citation>
    <scope>NUCLEOTIDE SEQUENCE</scope>
    <source>
        <strain evidence="1">PBA</strain>
    </source>
</reference>
<name>A0ACD3SL39_9BURK</name>
<protein>
    <submittedName>
        <fullName evidence="1">Ribonuclease P protein component</fullName>
        <ecNumber evidence="1">3.1.26.5</ecNumber>
    </submittedName>
</protein>
<keyword evidence="1" id="KW-0378">Hydrolase</keyword>
<keyword evidence="2" id="KW-1185">Reference proteome</keyword>
<accession>A0ACD3SL39</accession>
<comment type="caution">
    <text evidence="1">The sequence shown here is derived from an EMBL/GenBank/DDBJ whole genome shotgun (WGS) entry which is preliminary data.</text>
</comment>
<gene>
    <name evidence="1" type="primary">rnpA</name>
    <name evidence="1" type="ORF">MW7_013215</name>
</gene>
<dbReference type="EMBL" id="AKCV02000025">
    <property type="protein sequence ID" value="TMS56931.1"/>
    <property type="molecule type" value="Genomic_DNA"/>
</dbReference>
<evidence type="ECO:0000313" key="1">
    <source>
        <dbReference type="EMBL" id="TMS56931.1"/>
    </source>
</evidence>
<evidence type="ECO:0000313" key="2">
    <source>
        <dbReference type="Proteomes" id="UP000004277"/>
    </source>
</evidence>
<dbReference type="Proteomes" id="UP000004277">
    <property type="component" value="Unassembled WGS sequence"/>
</dbReference>
<proteinExistence type="predicted"/>
<sequence>MESASFPRAARLTETDEFSSVFALRPRKRSRHFVLYVRENGGPRARLGLVIGKKFAPRAVERNLVKRVARELFRHRQDALGHSDILFRMQARFPRSETASRTAMRAECRAELTQLLASAMRSAPACVVPVAGPAGSGCNHPETDHPETGA</sequence>
<dbReference type="EC" id="3.1.26.5" evidence="1"/>